<feature type="chain" id="PRO_5013131866" evidence="2">
    <location>
        <begin position="24"/>
        <end position="64"/>
    </location>
</feature>
<dbReference type="Proteomes" id="UP000181962">
    <property type="component" value="Chromosome"/>
</dbReference>
<evidence type="ECO:0000256" key="1">
    <source>
        <dbReference type="SAM" id="MobiDB-lite"/>
    </source>
</evidence>
<name>A0A1L3FBX8_BRAJP</name>
<sequence length="64" mass="6609">MMMAILKIALALSVLAGSVPAQAQISNAATASGAPKVGVKVTRKSQLHDGCHSRHAQMIGKPCR</sequence>
<reference evidence="3 4" key="1">
    <citation type="submission" date="2016-11" db="EMBL/GenBank/DDBJ databases">
        <title>Complete Genome Sequence of Bradyrhizobium sp. strain J5, an isolated from soybean nodule in Hokkaido.</title>
        <authorList>
            <person name="Kanehara K."/>
        </authorList>
    </citation>
    <scope>NUCLEOTIDE SEQUENCE [LARGE SCALE GENOMIC DNA]</scope>
    <source>
        <strain evidence="3 4">J5</strain>
    </source>
</reference>
<dbReference type="RefSeq" id="WP_071912336.1">
    <property type="nucleotide sequence ID" value="NZ_JANUDB010000001.1"/>
</dbReference>
<evidence type="ECO:0000313" key="3">
    <source>
        <dbReference type="EMBL" id="APG10788.1"/>
    </source>
</evidence>
<protein>
    <submittedName>
        <fullName evidence="3">Uncharacterized protein</fullName>
    </submittedName>
</protein>
<feature type="region of interest" description="Disordered" evidence="1">
    <location>
        <begin position="45"/>
        <end position="64"/>
    </location>
</feature>
<keyword evidence="2" id="KW-0732">Signal</keyword>
<dbReference type="AlphaFoldDB" id="A0A1L3FBX8"/>
<gene>
    <name evidence="3" type="ORF">BKD09_20875</name>
</gene>
<accession>A0A1L3FBX8</accession>
<evidence type="ECO:0000313" key="4">
    <source>
        <dbReference type="Proteomes" id="UP000181962"/>
    </source>
</evidence>
<feature type="signal peptide" evidence="2">
    <location>
        <begin position="1"/>
        <end position="23"/>
    </location>
</feature>
<evidence type="ECO:0000256" key="2">
    <source>
        <dbReference type="SAM" id="SignalP"/>
    </source>
</evidence>
<dbReference type="EMBL" id="CP017637">
    <property type="protein sequence ID" value="APG10788.1"/>
    <property type="molecule type" value="Genomic_DNA"/>
</dbReference>
<proteinExistence type="predicted"/>
<organism evidence="3 4">
    <name type="scientific">Bradyrhizobium japonicum</name>
    <dbReference type="NCBI Taxonomy" id="375"/>
    <lineage>
        <taxon>Bacteria</taxon>
        <taxon>Pseudomonadati</taxon>
        <taxon>Pseudomonadota</taxon>
        <taxon>Alphaproteobacteria</taxon>
        <taxon>Hyphomicrobiales</taxon>
        <taxon>Nitrobacteraceae</taxon>
        <taxon>Bradyrhizobium</taxon>
    </lineage>
</organism>